<dbReference type="FunFam" id="2.60.40.3110:FF:000001">
    <property type="entry name" value="Putative fimbrial outer membrane usher"/>
    <property type="match status" value="1"/>
</dbReference>
<dbReference type="InterPro" id="IPR043142">
    <property type="entry name" value="PapC-like_C_sf"/>
</dbReference>
<keyword evidence="4" id="KW-1134">Transmembrane beta strand</keyword>
<dbReference type="Proteomes" id="UP000807555">
    <property type="component" value="Unassembled WGS sequence"/>
</dbReference>
<evidence type="ECO:0000256" key="2">
    <source>
        <dbReference type="ARBA" id="ARBA00008064"/>
    </source>
</evidence>
<gene>
    <name evidence="16" type="ORF">EGS84_19540</name>
    <name evidence="15" type="ORF">I5687_11350</name>
</gene>
<dbReference type="FunFam" id="2.60.40.2610:FF:000001">
    <property type="entry name" value="Outer membrane fimbrial usher protein"/>
    <property type="match status" value="1"/>
</dbReference>
<name>A0AAQ0VAI2_CITKO</name>
<dbReference type="PANTHER" id="PTHR30451">
    <property type="entry name" value="OUTER MEMBRANE USHER PROTEIN"/>
    <property type="match status" value="1"/>
</dbReference>
<dbReference type="Gene3D" id="2.60.40.2610">
    <property type="entry name" value="Outer membrane usher protein FimD, plug domain"/>
    <property type="match status" value="1"/>
</dbReference>
<feature type="signal peptide" evidence="12">
    <location>
        <begin position="1"/>
        <end position="33"/>
    </location>
</feature>
<feature type="domain" description="PapC N-terminal" evidence="14">
    <location>
        <begin position="36"/>
        <end position="182"/>
    </location>
</feature>
<keyword evidence="6 11" id="KW-0812">Transmembrane</keyword>
<comment type="subcellular location">
    <subcellularLocation>
        <location evidence="1 11">Cell outer membrane</location>
        <topology evidence="1 11">Multi-pass membrane protein</topology>
    </subcellularLocation>
</comment>
<evidence type="ECO:0000313" key="16">
    <source>
        <dbReference type="EMBL" id="RSC18981.1"/>
    </source>
</evidence>
<reference evidence="17" key="2">
    <citation type="submission" date="2018-10" db="EMBL/GenBank/DDBJ databases">
        <title>FDA dAtabase for Regulatory Grade micrObial Sequences (FDA-ARGOS): Supporting development and validation of Infectious Disease Dx tests.</title>
        <authorList>
            <person name="Goldberg B."/>
            <person name="Campos J."/>
            <person name="Tallon L."/>
            <person name="Sadzewicz L."/>
            <person name="Zhao X."/>
            <person name="Vavikolanu K."/>
            <person name="Mehta A."/>
            <person name="Aluvathingal J."/>
            <person name="Nadendla S."/>
            <person name="Geyer C."/>
            <person name="Nandy P."/>
            <person name="Yan Y."/>
            <person name="Sichtig H."/>
        </authorList>
    </citation>
    <scope>NUCLEOTIDE SEQUENCE [LARGE SCALE GENOMIC DNA]</scope>
    <source>
        <strain evidence="17">FDAARGOS_526</strain>
    </source>
</reference>
<evidence type="ECO:0000256" key="8">
    <source>
        <dbReference type="ARBA" id="ARBA00023136"/>
    </source>
</evidence>
<sequence length="847" mass="92794">MYRDKKPFSCKLFTLLPLLCGLAVFCFAQQTRADDYFNPALLDIDNPRQEKTDLSVYEKGPGQAPGKYQVSIFIDNNKVDTRDVTFKLQKDVKGNRSLQPCFSLDDLKSLGIKTKAFPKLMAQGKCADLSAIPAASATFRVRNQQLLLSIPQSALGQIPRGYIDPKTFDEGITAGLLNYSANTSQSDARRQGEQDNSSQYVNLRPGFNIGAWRVRNYSTWNRNVTGHDEQQKFSSVYTYAQRDIVAMKSDLTVGQSTSPADVFDSVPYTGVQLNSDSDMLPDSEKGYAPIIRGTAHSNALVMVRQNGYVIYQNTVAPGAFEINDLYPTGSSGDLQVTVKETDGSESHFVVPYASVPVLQREKNLRYSVTAGRYRAYDKDVEQTPFAQGSAIYGLPYGFTAYGGVQQSRHYQSQAIGTGKNLGDLGAFSVDVTRAKALLKQQQASTGQSWRVRYSKDFAGAGTNFSLAGYRYNSKGFYTLEDTMESYTRASDWSAPQQRRARTEATVDQTLGESWGSFTLSLVKETYWSQRQDMTSMSLSYNNSWHGVSYSLSYSMNKNTSDSNENGESVTHDNQFALSVSVPLDHWMHNTWATYNLNNSQDGATQNIGLNGTALAEDNLNWNIQEGVSNTGSGNSTSMNADYKGTYGEVSGGVSQDSHQRSVNVGLQGGVVAHANGITLTQPLGETIALVKAPGTHGTHITNQTGVKTDFRGYTVVPFVSAYRHNTIALDTETLPDDADVTHAARIVTPTRGAVVRASFNTRVGSRVLMMLTQNGKPLPFGATVTTDDKDSEFIVGNGGQTYLSGLPQHGTLFVSWGQDASEHCVAEYTLTDERHKTSIINAAAQCH</sequence>
<keyword evidence="7 12" id="KW-0732">Signal</keyword>
<evidence type="ECO:0000313" key="17">
    <source>
        <dbReference type="Proteomes" id="UP000282299"/>
    </source>
</evidence>
<dbReference type="SUPFAM" id="SSF141729">
    <property type="entry name" value="FimD N-terminal domain-like"/>
    <property type="match status" value="1"/>
</dbReference>
<dbReference type="EMBL" id="JADVNV010000003">
    <property type="protein sequence ID" value="MBJ9868538.1"/>
    <property type="molecule type" value="Genomic_DNA"/>
</dbReference>
<evidence type="ECO:0000259" key="13">
    <source>
        <dbReference type="Pfam" id="PF13953"/>
    </source>
</evidence>
<evidence type="ECO:0000256" key="4">
    <source>
        <dbReference type="ARBA" id="ARBA00022452"/>
    </source>
</evidence>
<reference evidence="15" key="3">
    <citation type="submission" date="2020-11" db="EMBL/GenBank/DDBJ databases">
        <title>Enhanced detection system for hospital associated transmission using whole genome sequencing surveillance.</title>
        <authorList>
            <person name="Harrison L.H."/>
            <person name="Van Tyne D."/>
            <person name="Marsh J.W."/>
            <person name="Griffith M.P."/>
            <person name="Snyder D.J."/>
            <person name="Cooper V.S."/>
            <person name="Mustapha M."/>
        </authorList>
    </citation>
    <scope>NUCLEOTIDE SEQUENCE</scope>
    <source>
        <strain evidence="15">CB00014</strain>
    </source>
</reference>
<evidence type="ECO:0000256" key="11">
    <source>
        <dbReference type="RuleBase" id="RU003884"/>
    </source>
</evidence>
<dbReference type="Proteomes" id="UP000282299">
    <property type="component" value="Unassembled WGS sequence"/>
</dbReference>
<dbReference type="PANTHER" id="PTHR30451:SF21">
    <property type="entry name" value="FIMBRIAL USHER DOMAIN-CONTAINING PROTEIN YDET-RELATED"/>
    <property type="match status" value="1"/>
</dbReference>
<evidence type="ECO:0000259" key="14">
    <source>
        <dbReference type="Pfam" id="PF13954"/>
    </source>
</evidence>
<evidence type="ECO:0000256" key="1">
    <source>
        <dbReference type="ARBA" id="ARBA00004571"/>
    </source>
</evidence>
<keyword evidence="3 11" id="KW-0813">Transport</keyword>
<protein>
    <submittedName>
        <fullName evidence="16">Fimbrial biogenesis outer membrane usher protein</fullName>
    </submittedName>
</protein>
<dbReference type="Pfam" id="PF13954">
    <property type="entry name" value="PapC_N"/>
    <property type="match status" value="1"/>
</dbReference>
<dbReference type="RefSeq" id="WP_077956891.1">
    <property type="nucleotide sequence ID" value="NZ_ABTEQQ020000001.1"/>
</dbReference>
<dbReference type="GO" id="GO:0009279">
    <property type="term" value="C:cell outer membrane"/>
    <property type="evidence" value="ECO:0007669"/>
    <property type="project" value="UniProtKB-SubCell"/>
</dbReference>
<dbReference type="PROSITE" id="PS01151">
    <property type="entry name" value="FIMBRIAL_USHER"/>
    <property type="match status" value="1"/>
</dbReference>
<dbReference type="GO" id="GO:0009297">
    <property type="term" value="P:pilus assembly"/>
    <property type="evidence" value="ECO:0007669"/>
    <property type="project" value="InterPro"/>
</dbReference>
<dbReference type="EMBL" id="RKIT01000002">
    <property type="protein sequence ID" value="RSC18981.1"/>
    <property type="molecule type" value="Genomic_DNA"/>
</dbReference>
<dbReference type="Pfam" id="PF00577">
    <property type="entry name" value="Usher"/>
    <property type="match status" value="1"/>
</dbReference>
<dbReference type="Gene3D" id="2.60.40.2070">
    <property type="match status" value="1"/>
</dbReference>
<evidence type="ECO:0000256" key="3">
    <source>
        <dbReference type="ARBA" id="ARBA00022448"/>
    </source>
</evidence>
<evidence type="ECO:0000256" key="7">
    <source>
        <dbReference type="ARBA" id="ARBA00022729"/>
    </source>
</evidence>
<dbReference type="AlphaFoldDB" id="A0AAQ0VAI2"/>
<dbReference type="Gene3D" id="3.10.20.410">
    <property type="match status" value="1"/>
</dbReference>
<evidence type="ECO:0000256" key="12">
    <source>
        <dbReference type="SAM" id="SignalP"/>
    </source>
</evidence>
<accession>A0AAQ0VAI2</accession>
<organism evidence="16 17">
    <name type="scientific">Citrobacter koseri</name>
    <name type="common">Citrobacter diversus</name>
    <dbReference type="NCBI Taxonomy" id="545"/>
    <lineage>
        <taxon>Bacteria</taxon>
        <taxon>Pseudomonadati</taxon>
        <taxon>Pseudomonadota</taxon>
        <taxon>Gammaproteobacteria</taxon>
        <taxon>Enterobacterales</taxon>
        <taxon>Enterobacteriaceae</taxon>
        <taxon>Citrobacter</taxon>
    </lineage>
</organism>
<comment type="caution">
    <text evidence="16">The sequence shown here is derived from an EMBL/GenBank/DDBJ whole genome shotgun (WGS) entry which is preliminary data.</text>
</comment>
<dbReference type="Pfam" id="PF13953">
    <property type="entry name" value="PapC_C"/>
    <property type="match status" value="1"/>
</dbReference>
<feature type="chain" id="PRO_5042799863" evidence="12">
    <location>
        <begin position="34"/>
        <end position="847"/>
    </location>
</feature>
<dbReference type="InterPro" id="IPR042186">
    <property type="entry name" value="FimD_plug_dom"/>
</dbReference>
<dbReference type="InterPro" id="IPR018030">
    <property type="entry name" value="Fimbrial_membr_usher_CS"/>
</dbReference>
<keyword evidence="8 11" id="KW-0472">Membrane</keyword>
<dbReference type="InterPro" id="IPR037224">
    <property type="entry name" value="PapC_N_sf"/>
</dbReference>
<keyword evidence="5 11" id="KW-1029">Fimbrium biogenesis</keyword>
<dbReference type="InterPro" id="IPR025949">
    <property type="entry name" value="PapC-like_C"/>
</dbReference>
<dbReference type="FunFam" id="3.10.20.410:FF:000001">
    <property type="entry name" value="Fimbrial outer membrane usher protein"/>
    <property type="match status" value="1"/>
</dbReference>
<dbReference type="Gene3D" id="2.60.40.3110">
    <property type="match status" value="1"/>
</dbReference>
<evidence type="ECO:0000256" key="5">
    <source>
        <dbReference type="ARBA" id="ARBA00022558"/>
    </source>
</evidence>
<feature type="domain" description="PapC-like C-terminal" evidence="13">
    <location>
        <begin position="768"/>
        <end position="831"/>
    </location>
</feature>
<proteinExistence type="inferred from homology"/>
<dbReference type="InterPro" id="IPR000015">
    <property type="entry name" value="Fimb_usher"/>
</dbReference>
<dbReference type="InterPro" id="IPR025885">
    <property type="entry name" value="PapC_N"/>
</dbReference>
<comment type="similarity">
    <text evidence="2 11">Belongs to the fimbrial export usher family.</text>
</comment>
<evidence type="ECO:0000256" key="6">
    <source>
        <dbReference type="ARBA" id="ARBA00022692"/>
    </source>
</evidence>
<dbReference type="GO" id="GO:0015473">
    <property type="term" value="F:fimbrial usher porin activity"/>
    <property type="evidence" value="ECO:0007669"/>
    <property type="project" value="InterPro"/>
</dbReference>
<evidence type="ECO:0000256" key="10">
    <source>
        <dbReference type="ARBA" id="ARBA00023237"/>
    </source>
</evidence>
<keyword evidence="9" id="KW-1015">Disulfide bond</keyword>
<evidence type="ECO:0000256" key="9">
    <source>
        <dbReference type="ARBA" id="ARBA00023157"/>
    </source>
</evidence>
<reference evidence="16" key="1">
    <citation type="submission" date="2018-10" db="EMBL/GenBank/DDBJ databases">
        <title>FDA dAtabase for Regulatory Grade micrObial Sequences (FDA-ARGOS): Supporting development and validation of Infectious Disease Dx tests.</title>
        <authorList>
            <person name="Campos J."/>
            <person name="Goldberg B."/>
            <person name="Tallon L.J."/>
            <person name="Sadzewicz L."/>
            <person name="Zhao X."/>
            <person name="Vavikolanu K."/>
            <person name="Mehta A."/>
            <person name="Aluvathingal J."/>
            <person name="Nadendla S."/>
            <person name="Geyer C."/>
            <person name="Nandy P."/>
            <person name="Yan Y."/>
            <person name="Sichtig H."/>
        </authorList>
    </citation>
    <scope>NUCLEOTIDE SEQUENCE</scope>
    <source>
        <strain evidence="16">FDAARGOS_526</strain>
    </source>
</reference>
<keyword evidence="10 11" id="KW-0998">Cell outer membrane</keyword>
<evidence type="ECO:0000313" key="15">
    <source>
        <dbReference type="EMBL" id="MBJ9868538.1"/>
    </source>
</evidence>